<dbReference type="EMBL" id="CP115541">
    <property type="protein sequence ID" value="WNH54490.1"/>
    <property type="molecule type" value="Genomic_DNA"/>
</dbReference>
<sequence>MSTKATKHSAPGPYLGYGLQTVRLCARLLNELGDSTVFVEQDDDISVLYGNGSRLLEQTKRVKGNPLSDWSLDLWKTIHNWLEDHAPFNGISKLCLYTTSAHEPGPFAKALLAARSSQDVDLLVADINGKLTTAKKKTKVYEYIKRFLDATAEEQKSLAIRFEVIQETDVLASIRSRYEAAVPPPLLERVISFALGEAKIRSDRLLELGKPGALNAGEFRSMVRLFVKEINLPAYFDFDSAPVPQAELDNEFVSRPVFVKQLELIEASRQQQLQAINDYLRAVASKTRWGDEGTLLPGSLDEWENELLQRHSAICDSLDILHAGLSEVSRGKAVYAECRKVELSLQGKSVPGHFTHGCFNELSGSKRIGWHPAYLDLLE</sequence>
<dbReference type="Proteomes" id="UP001302072">
    <property type="component" value="Chromosome"/>
</dbReference>
<dbReference type="Pfam" id="PF20283">
    <property type="entry name" value="CTD7"/>
    <property type="match status" value="1"/>
</dbReference>
<dbReference type="InterPro" id="IPR046913">
    <property type="entry name" value="ABC-3C_CTD7"/>
</dbReference>
<feature type="domain" description="ABC-three component systems C-terminal" evidence="1">
    <location>
        <begin position="258"/>
        <end position="377"/>
    </location>
</feature>
<protein>
    <recommendedName>
        <fullName evidence="1">ABC-three component systems C-terminal domain-containing protein</fullName>
    </recommendedName>
</protein>
<organism evidence="2 3">
    <name type="scientific">Stenotrophomonas oahuensis</name>
    <dbReference type="NCBI Taxonomy" id="3003271"/>
    <lineage>
        <taxon>Bacteria</taxon>
        <taxon>Pseudomonadati</taxon>
        <taxon>Pseudomonadota</taxon>
        <taxon>Gammaproteobacteria</taxon>
        <taxon>Lysobacterales</taxon>
        <taxon>Lysobacteraceae</taxon>
        <taxon>Stenotrophomonas</taxon>
    </lineage>
</organism>
<reference evidence="2 3" key="1">
    <citation type="submission" date="2022-12" db="EMBL/GenBank/DDBJ databases">
        <title>Two new species, Stenotrophomonas aracearum and Stenotrophomonas oahuensis, isolated from Anthurium (Araceae family) in Hawaii.</title>
        <authorList>
            <person name="Chunag S.C."/>
            <person name="Dobhal S."/>
            <person name="Alvarez A."/>
            <person name="Arif M."/>
        </authorList>
    </citation>
    <scope>NUCLEOTIDE SEQUENCE [LARGE SCALE GENOMIC DNA]</scope>
    <source>
        <strain evidence="2 3">A5586</strain>
    </source>
</reference>
<proteinExistence type="predicted"/>
<accession>A0ABY9YU75</accession>
<evidence type="ECO:0000313" key="2">
    <source>
        <dbReference type="EMBL" id="WNH54490.1"/>
    </source>
</evidence>
<keyword evidence="3" id="KW-1185">Reference proteome</keyword>
<evidence type="ECO:0000259" key="1">
    <source>
        <dbReference type="Pfam" id="PF20283"/>
    </source>
</evidence>
<name>A0ABY9YU75_9GAMM</name>
<gene>
    <name evidence="2" type="ORF">PDM29_09510</name>
</gene>
<evidence type="ECO:0000313" key="3">
    <source>
        <dbReference type="Proteomes" id="UP001302072"/>
    </source>
</evidence>
<dbReference type="RefSeq" id="WP_311193580.1">
    <property type="nucleotide sequence ID" value="NZ_CP115541.1"/>
</dbReference>